<dbReference type="Proteomes" id="UP001189429">
    <property type="component" value="Unassembled WGS sequence"/>
</dbReference>
<evidence type="ECO:0000256" key="1">
    <source>
        <dbReference type="SAM" id="MobiDB-lite"/>
    </source>
</evidence>
<evidence type="ECO:0000313" key="4">
    <source>
        <dbReference type="Proteomes" id="UP001189429"/>
    </source>
</evidence>
<dbReference type="Gene3D" id="3.30.450.40">
    <property type="match status" value="1"/>
</dbReference>
<dbReference type="Gene3D" id="2.60.40.790">
    <property type="match status" value="1"/>
</dbReference>
<dbReference type="SMART" id="SM00060">
    <property type="entry name" value="FN3"/>
    <property type="match status" value="3"/>
</dbReference>
<dbReference type="InterPro" id="IPR029016">
    <property type="entry name" value="GAF-like_dom_sf"/>
</dbReference>
<dbReference type="Pfam" id="PF04969">
    <property type="entry name" value="CS"/>
    <property type="match status" value="1"/>
</dbReference>
<dbReference type="InterPro" id="IPR008978">
    <property type="entry name" value="HSP20-like_chaperone"/>
</dbReference>
<evidence type="ECO:0000313" key="3">
    <source>
        <dbReference type="EMBL" id="CAK0813329.1"/>
    </source>
</evidence>
<name>A0ABN9R4S7_9DINO</name>
<sequence>PAAHTPAAAVAAAELDNHNEALFESPFKTIRCIAAVPLCDDRGCVVAVVKFINRTSGDKLPVLEFSRSDLQMLQAVADVFQCIAHGPLLTAPGVGPVRPPRVELTVSDDKVGAVVGWQILGDVGPALLHEISYAAVDDAGLSASQVGEDRWRAVPCGALVPSSVEGASGGAAAEQHFEFEVRGLQADALYSFRVRVGSLSAMSPWSAPTELSTGLVPPYAGVGEVVDVSPTSDSEVLLTWGPFFTCSSGLTAVEYCVVACGVAGSPAADDGGLPQRLSHVFISDGTKPREAFRISGLNFHMAYSFEVRARYPCVGAREFSLALRADEFVFPGLDYTLPAPRPLPFDDLLGAAEPPAAPLLTLCWPYPPELQDGLTLQYRTAFAAAGGAGPLPQLQVSGWFEQRLEEVRHTLRKQGATADTVCALDIPAIQSALAVQFRVLARLPRSRASPSSVWFHPKPVEPPVNVCMGLFCSEASGLALQVAWDILQEFDPGPLNHGPTGCAVCHDLAGGRGPVPTHFQLRLRWILQEDAQVARAWTELQPEPLPQAAAIPAGAAGDLPYRWLLRESRWFAHLGVVLEAQLRLGNALSWSCWSPGVRVSVAARPPVPRAGHALEVAAVGRDAARLTWHHFSPGWPELRALEYLVLCLELPDGAGSTPRGGHVQAGGRQPFVFDGRTVYEWAQAADAIHVFIRPPPEVGKAHFEIGIEPERLSVGLAGKPPFLDEEPFGLVNPSMSSWMVDGGELQIVLKKAHSDETWRAALKGHCPLDAVAEQEEAGEALMLADVLEPGARPGSWVTRQVIRHGGAQAEGPLECTVDCLLPDKAYLFAVESRYLGLPERIAEDAAARLEAPAPLPPRGVHLSAGRVTAAASLDGSPCCSAGFELSLGWAFQALPAGAPLPKALLYQVRAAPCGGPGSGAGGGARDPRGAAPPWLVLPPALLAGPAAAAGSPASFAAAPGAPQTELRATAALRSAALNRCSAAASPCSCRCAWATCWRGRGATGRRRASPWSWRSSPRSRPRGPRWRWRRSSGTPRRCPPARRTACAEWSSRGPRSGRRRAPGRTGTTSCASSTG</sequence>
<evidence type="ECO:0000259" key="2">
    <source>
        <dbReference type="PROSITE" id="PS51203"/>
    </source>
</evidence>
<dbReference type="PROSITE" id="PS51203">
    <property type="entry name" value="CS"/>
    <property type="match status" value="1"/>
</dbReference>
<reference evidence="3" key="1">
    <citation type="submission" date="2023-10" db="EMBL/GenBank/DDBJ databases">
        <authorList>
            <person name="Chen Y."/>
            <person name="Shah S."/>
            <person name="Dougan E. K."/>
            <person name="Thang M."/>
            <person name="Chan C."/>
        </authorList>
    </citation>
    <scope>NUCLEOTIDE SEQUENCE [LARGE SCALE GENOMIC DNA]</scope>
</reference>
<dbReference type="CDD" id="cd06467">
    <property type="entry name" value="p23_NUDC_like"/>
    <property type="match status" value="1"/>
</dbReference>
<dbReference type="InterPro" id="IPR003961">
    <property type="entry name" value="FN3_dom"/>
</dbReference>
<organism evidence="3 4">
    <name type="scientific">Prorocentrum cordatum</name>
    <dbReference type="NCBI Taxonomy" id="2364126"/>
    <lineage>
        <taxon>Eukaryota</taxon>
        <taxon>Sar</taxon>
        <taxon>Alveolata</taxon>
        <taxon>Dinophyceae</taxon>
        <taxon>Prorocentrales</taxon>
        <taxon>Prorocentraceae</taxon>
        <taxon>Prorocentrum</taxon>
    </lineage>
</organism>
<dbReference type="PANTHER" id="PTHR12356:SF18">
    <property type="entry name" value="NUDC DOMAIN-CONTAINING PROTEIN 2"/>
    <property type="match status" value="1"/>
</dbReference>
<proteinExistence type="predicted"/>
<feature type="non-terminal residue" evidence="3">
    <location>
        <position position="1"/>
    </location>
</feature>
<feature type="compositionally biased region" description="Basic residues" evidence="1">
    <location>
        <begin position="1017"/>
        <end position="1030"/>
    </location>
</feature>
<accession>A0ABN9R4S7</accession>
<dbReference type="InterPro" id="IPR036116">
    <property type="entry name" value="FN3_sf"/>
</dbReference>
<dbReference type="EMBL" id="CAUYUJ010005354">
    <property type="protein sequence ID" value="CAK0813329.1"/>
    <property type="molecule type" value="Genomic_DNA"/>
</dbReference>
<dbReference type="InterPro" id="IPR007052">
    <property type="entry name" value="CS_dom"/>
</dbReference>
<feature type="region of interest" description="Disordered" evidence="1">
    <location>
        <begin position="1003"/>
        <end position="1075"/>
    </location>
</feature>
<feature type="non-terminal residue" evidence="3">
    <location>
        <position position="1075"/>
    </location>
</feature>
<dbReference type="SUPFAM" id="SSF49764">
    <property type="entry name" value="HSP20-like chaperones"/>
    <property type="match status" value="1"/>
</dbReference>
<dbReference type="SUPFAM" id="SSF49265">
    <property type="entry name" value="Fibronectin type III"/>
    <property type="match status" value="1"/>
</dbReference>
<comment type="caution">
    <text evidence="3">The sequence shown here is derived from an EMBL/GenBank/DDBJ whole genome shotgun (WGS) entry which is preliminary data.</text>
</comment>
<protein>
    <recommendedName>
        <fullName evidence="2">CS domain-containing protein</fullName>
    </recommendedName>
</protein>
<gene>
    <name evidence="3" type="ORF">PCOR1329_LOCUS17306</name>
</gene>
<dbReference type="PANTHER" id="PTHR12356">
    <property type="entry name" value="NUCLEAR MOVEMENT PROTEIN NUDC"/>
    <property type="match status" value="1"/>
</dbReference>
<keyword evidence="4" id="KW-1185">Reference proteome</keyword>
<feature type="compositionally biased region" description="Low complexity" evidence="1">
    <location>
        <begin position="1031"/>
        <end position="1054"/>
    </location>
</feature>
<feature type="domain" description="CS" evidence="2">
    <location>
        <begin position="674"/>
        <end position="762"/>
    </location>
</feature>
<dbReference type="InterPro" id="IPR037898">
    <property type="entry name" value="NudC_fam"/>
</dbReference>